<dbReference type="HAMAP" id="MF_01576">
    <property type="entry name" value="THF_DHG_CYH"/>
    <property type="match status" value="1"/>
</dbReference>
<dbReference type="InterPro" id="IPR046346">
    <property type="entry name" value="Aminoacid_DH-like_N_sf"/>
</dbReference>
<comment type="subunit">
    <text evidence="9">Homodimer.</text>
</comment>
<dbReference type="Pfam" id="PF00763">
    <property type="entry name" value="THF_DHG_CYH"/>
    <property type="match status" value="1"/>
</dbReference>
<feature type="domain" description="Tetrahydrofolate dehydrogenase/cyclohydrolase NAD(P)-binding" evidence="12">
    <location>
        <begin position="125"/>
        <end position="270"/>
    </location>
</feature>
<evidence type="ECO:0000256" key="4">
    <source>
        <dbReference type="ARBA" id="ARBA00022801"/>
    </source>
</evidence>
<evidence type="ECO:0000259" key="12">
    <source>
        <dbReference type="Pfam" id="PF02882"/>
    </source>
</evidence>
<dbReference type="Gene3D" id="3.40.50.10860">
    <property type="entry name" value="Leucine Dehydrogenase, chain A, domain 1"/>
    <property type="match status" value="1"/>
</dbReference>
<evidence type="ECO:0000256" key="6">
    <source>
        <dbReference type="ARBA" id="ARBA00023002"/>
    </source>
</evidence>
<comment type="caution">
    <text evidence="9">Lacks conserved residue(s) required for the propagation of feature annotation.</text>
</comment>
<keyword evidence="6 9" id="KW-0560">Oxidoreductase</keyword>
<dbReference type="Pfam" id="PF02882">
    <property type="entry name" value="THF_DHG_CYH_C"/>
    <property type="match status" value="1"/>
</dbReference>
<dbReference type="GO" id="GO:0000105">
    <property type="term" value="P:L-histidine biosynthetic process"/>
    <property type="evidence" value="ECO:0007669"/>
    <property type="project" value="UniProtKB-KW"/>
</dbReference>
<evidence type="ECO:0000256" key="3">
    <source>
        <dbReference type="ARBA" id="ARBA00022755"/>
    </source>
</evidence>
<evidence type="ECO:0000256" key="10">
    <source>
        <dbReference type="SAM" id="Phobius"/>
    </source>
</evidence>
<name>A0A1F5B1Z5_9BACT</name>
<dbReference type="InterPro" id="IPR020631">
    <property type="entry name" value="THF_DH/CycHdrlase_NAD-bd_dom"/>
</dbReference>
<keyword evidence="10" id="KW-0812">Transmembrane</keyword>
<comment type="catalytic activity">
    <reaction evidence="9">
        <text>(6R)-5,10-methylene-5,6,7,8-tetrahydrofolate + NADP(+) = (6R)-5,10-methenyltetrahydrofolate + NADPH</text>
        <dbReference type="Rhea" id="RHEA:22812"/>
        <dbReference type="ChEBI" id="CHEBI:15636"/>
        <dbReference type="ChEBI" id="CHEBI:57455"/>
        <dbReference type="ChEBI" id="CHEBI:57783"/>
        <dbReference type="ChEBI" id="CHEBI:58349"/>
        <dbReference type="EC" id="1.5.1.5"/>
    </reaction>
</comment>
<dbReference type="EC" id="3.5.4.9" evidence="9"/>
<evidence type="ECO:0000313" key="14">
    <source>
        <dbReference type="Proteomes" id="UP000176431"/>
    </source>
</evidence>
<dbReference type="EMBL" id="MEYK01000036">
    <property type="protein sequence ID" value="OGD24658.1"/>
    <property type="molecule type" value="Genomic_DNA"/>
</dbReference>
<dbReference type="GO" id="GO:0004488">
    <property type="term" value="F:methylenetetrahydrofolate dehydrogenase (NADP+) activity"/>
    <property type="evidence" value="ECO:0007669"/>
    <property type="project" value="UniProtKB-UniRule"/>
</dbReference>
<keyword evidence="2 9" id="KW-0554">One-carbon metabolism</keyword>
<dbReference type="SUPFAM" id="SSF51735">
    <property type="entry name" value="NAD(P)-binding Rossmann-fold domains"/>
    <property type="match status" value="1"/>
</dbReference>
<keyword evidence="5 9" id="KW-0521">NADP</keyword>
<evidence type="ECO:0000256" key="9">
    <source>
        <dbReference type="HAMAP-Rule" id="MF_01576"/>
    </source>
</evidence>
<dbReference type="GO" id="GO:0006164">
    <property type="term" value="P:purine nucleotide biosynthetic process"/>
    <property type="evidence" value="ECO:0007669"/>
    <property type="project" value="UniProtKB-KW"/>
</dbReference>
<feature type="transmembrane region" description="Helical" evidence="10">
    <location>
        <begin position="247"/>
        <end position="268"/>
    </location>
</feature>
<comment type="pathway">
    <text evidence="1 9">One-carbon metabolism; tetrahydrofolate interconversion.</text>
</comment>
<sequence length="273" mass="30763">MIIDGKKSAGEILAKLKKEIQKSPRRLVGAILVGENPASESFLKQKVKVAEVLGVNFKIFKFKSNITTLKLAEEIQKLNENKNINGIIIQLQLPKHINMERILTAINPKKDIDALSKNPKVLAPTVEAVKFIFQKYKINYKNKNILIVGRGRLVGKPIYEWLTANKSYRQFMRSKVKVKIIDERQKNNLTGYTKDFDIIISGVGKAGLINGKMIKRDMVLIDFGFSKKENKISGDFDFESCAKKAKLITPVPGGMGPVMVAMLFINLFKLNKL</sequence>
<evidence type="ECO:0000313" key="13">
    <source>
        <dbReference type="EMBL" id="OGD24658.1"/>
    </source>
</evidence>
<dbReference type="GO" id="GO:0005829">
    <property type="term" value="C:cytosol"/>
    <property type="evidence" value="ECO:0007669"/>
    <property type="project" value="TreeGrafter"/>
</dbReference>
<keyword evidence="7 9" id="KW-0486">Methionine biosynthesis</keyword>
<keyword evidence="3 9" id="KW-0658">Purine biosynthesis</keyword>
<dbReference type="GO" id="GO:0035999">
    <property type="term" value="P:tetrahydrofolate interconversion"/>
    <property type="evidence" value="ECO:0007669"/>
    <property type="project" value="UniProtKB-UniRule"/>
</dbReference>
<proteinExistence type="inferred from homology"/>
<reference evidence="13 14" key="1">
    <citation type="journal article" date="2016" name="Nat. Commun.">
        <title>Thousands of microbial genomes shed light on interconnected biogeochemical processes in an aquifer system.</title>
        <authorList>
            <person name="Anantharaman K."/>
            <person name="Brown C.T."/>
            <person name="Hug L.A."/>
            <person name="Sharon I."/>
            <person name="Castelle C.J."/>
            <person name="Probst A.J."/>
            <person name="Thomas B.C."/>
            <person name="Singh A."/>
            <person name="Wilkins M.J."/>
            <person name="Karaoz U."/>
            <person name="Brodie E.L."/>
            <person name="Williams K.H."/>
            <person name="Hubbard S.S."/>
            <person name="Banfield J.F."/>
        </authorList>
    </citation>
    <scope>NUCLEOTIDE SEQUENCE [LARGE SCALE GENOMIC DNA]</scope>
</reference>
<organism evidence="13 14">
    <name type="scientific">Candidatus Azambacteria bacterium RIFCSPHIGHO2_01_FULL_40_24</name>
    <dbReference type="NCBI Taxonomy" id="1797301"/>
    <lineage>
        <taxon>Bacteria</taxon>
        <taxon>Candidatus Azamiibacteriota</taxon>
    </lineage>
</organism>
<dbReference type="Proteomes" id="UP000176431">
    <property type="component" value="Unassembled WGS sequence"/>
</dbReference>
<comment type="function">
    <text evidence="9">Catalyzes the oxidation of 5,10-methylenetetrahydrofolate to 5,10-methenyltetrahydrofolate and then the hydrolysis of 5,10-methenyltetrahydrofolate to 10-formyltetrahydrofolate.</text>
</comment>
<dbReference type="InterPro" id="IPR036291">
    <property type="entry name" value="NAD(P)-bd_dom_sf"/>
</dbReference>
<dbReference type="PANTHER" id="PTHR48099:SF5">
    <property type="entry name" value="C-1-TETRAHYDROFOLATE SYNTHASE, CYTOPLASMIC"/>
    <property type="match status" value="1"/>
</dbReference>
<dbReference type="PANTHER" id="PTHR48099">
    <property type="entry name" value="C-1-TETRAHYDROFOLATE SYNTHASE, CYTOPLASMIC-RELATED"/>
    <property type="match status" value="1"/>
</dbReference>
<comment type="catalytic activity">
    <reaction evidence="9">
        <text>(6R)-5,10-methenyltetrahydrofolate + H2O = (6R)-10-formyltetrahydrofolate + H(+)</text>
        <dbReference type="Rhea" id="RHEA:23700"/>
        <dbReference type="ChEBI" id="CHEBI:15377"/>
        <dbReference type="ChEBI" id="CHEBI:15378"/>
        <dbReference type="ChEBI" id="CHEBI:57455"/>
        <dbReference type="ChEBI" id="CHEBI:195366"/>
        <dbReference type="EC" id="3.5.4.9"/>
    </reaction>
</comment>
<accession>A0A1F5B1Z5</accession>
<dbReference type="GO" id="GO:0004477">
    <property type="term" value="F:methenyltetrahydrofolate cyclohydrolase activity"/>
    <property type="evidence" value="ECO:0007669"/>
    <property type="project" value="UniProtKB-UniRule"/>
</dbReference>
<keyword evidence="4 9" id="KW-0378">Hydrolase</keyword>
<keyword evidence="9" id="KW-0028">Amino-acid biosynthesis</keyword>
<protein>
    <recommendedName>
        <fullName evidence="9">Bifunctional protein FolD</fullName>
    </recommendedName>
    <domain>
        <recommendedName>
            <fullName evidence="9">Methylenetetrahydrofolate dehydrogenase</fullName>
            <ecNumber evidence="9">1.5.1.5</ecNumber>
        </recommendedName>
    </domain>
    <domain>
        <recommendedName>
            <fullName evidence="9">Methenyltetrahydrofolate cyclohydrolase</fullName>
            <ecNumber evidence="9">3.5.4.9</ecNumber>
        </recommendedName>
    </domain>
</protein>
<dbReference type="EC" id="1.5.1.5" evidence="9"/>
<evidence type="ECO:0000259" key="11">
    <source>
        <dbReference type="Pfam" id="PF00763"/>
    </source>
</evidence>
<comment type="similarity">
    <text evidence="9">Belongs to the tetrahydrofolate dehydrogenase/cyclohydrolase family.</text>
</comment>
<gene>
    <name evidence="9" type="primary">folD</name>
    <name evidence="13" type="ORF">A2819_02875</name>
</gene>
<evidence type="ECO:0000256" key="7">
    <source>
        <dbReference type="ARBA" id="ARBA00023167"/>
    </source>
</evidence>
<dbReference type="GO" id="GO:0009086">
    <property type="term" value="P:methionine biosynthetic process"/>
    <property type="evidence" value="ECO:0007669"/>
    <property type="project" value="UniProtKB-KW"/>
</dbReference>
<dbReference type="PRINTS" id="PR00085">
    <property type="entry name" value="THFDHDRGNASE"/>
</dbReference>
<keyword evidence="10" id="KW-1133">Transmembrane helix</keyword>
<evidence type="ECO:0000256" key="1">
    <source>
        <dbReference type="ARBA" id="ARBA00004777"/>
    </source>
</evidence>
<dbReference type="UniPathway" id="UPA00193"/>
<keyword evidence="8 9" id="KW-0511">Multifunctional enzyme</keyword>
<dbReference type="AlphaFoldDB" id="A0A1F5B1Z5"/>
<keyword evidence="9" id="KW-0368">Histidine biosynthesis</keyword>
<evidence type="ECO:0000256" key="5">
    <source>
        <dbReference type="ARBA" id="ARBA00022857"/>
    </source>
</evidence>
<evidence type="ECO:0000256" key="2">
    <source>
        <dbReference type="ARBA" id="ARBA00022563"/>
    </source>
</evidence>
<comment type="caution">
    <text evidence="13">The sequence shown here is derived from an EMBL/GenBank/DDBJ whole genome shotgun (WGS) entry which is preliminary data.</text>
</comment>
<keyword evidence="10" id="KW-0472">Membrane</keyword>
<evidence type="ECO:0000256" key="8">
    <source>
        <dbReference type="ARBA" id="ARBA00023268"/>
    </source>
</evidence>
<feature type="binding site" evidence="9">
    <location>
        <begin position="149"/>
        <end position="151"/>
    </location>
    <ligand>
        <name>NADP(+)</name>
        <dbReference type="ChEBI" id="CHEBI:58349"/>
    </ligand>
</feature>
<dbReference type="InterPro" id="IPR020630">
    <property type="entry name" value="THF_DH/CycHdrlase_cat_dom"/>
</dbReference>
<dbReference type="SUPFAM" id="SSF53223">
    <property type="entry name" value="Aminoacid dehydrogenase-like, N-terminal domain"/>
    <property type="match status" value="1"/>
</dbReference>
<feature type="domain" description="Tetrahydrofolate dehydrogenase/cyclohydrolase catalytic" evidence="11">
    <location>
        <begin position="3"/>
        <end position="113"/>
    </location>
</feature>
<dbReference type="Gene3D" id="3.40.50.720">
    <property type="entry name" value="NAD(P)-binding Rossmann-like Domain"/>
    <property type="match status" value="1"/>
</dbReference>
<dbReference type="InterPro" id="IPR000672">
    <property type="entry name" value="THF_DH/CycHdrlase"/>
</dbReference>